<dbReference type="Proteomes" id="UP000800094">
    <property type="component" value="Unassembled WGS sequence"/>
</dbReference>
<proteinExistence type="predicted"/>
<protein>
    <submittedName>
        <fullName evidence="2">Uncharacterized protein</fullName>
    </submittedName>
</protein>
<evidence type="ECO:0000313" key="3">
    <source>
        <dbReference type="Proteomes" id="UP000800094"/>
    </source>
</evidence>
<evidence type="ECO:0000313" key="2">
    <source>
        <dbReference type="EMBL" id="KAF2246201.1"/>
    </source>
</evidence>
<dbReference type="RefSeq" id="XP_033681205.1">
    <property type="nucleotide sequence ID" value="XM_033827028.1"/>
</dbReference>
<keyword evidence="3" id="KW-1185">Reference proteome</keyword>
<reference evidence="2" key="1">
    <citation type="journal article" date="2020" name="Stud. Mycol.">
        <title>101 Dothideomycetes genomes: a test case for predicting lifestyles and emergence of pathogens.</title>
        <authorList>
            <person name="Haridas S."/>
            <person name="Albert R."/>
            <person name="Binder M."/>
            <person name="Bloem J."/>
            <person name="Labutti K."/>
            <person name="Salamov A."/>
            <person name="Andreopoulos B."/>
            <person name="Baker S."/>
            <person name="Barry K."/>
            <person name="Bills G."/>
            <person name="Bluhm B."/>
            <person name="Cannon C."/>
            <person name="Castanera R."/>
            <person name="Culley D."/>
            <person name="Daum C."/>
            <person name="Ezra D."/>
            <person name="Gonzalez J."/>
            <person name="Henrissat B."/>
            <person name="Kuo A."/>
            <person name="Liang C."/>
            <person name="Lipzen A."/>
            <person name="Lutzoni F."/>
            <person name="Magnuson J."/>
            <person name="Mondo S."/>
            <person name="Nolan M."/>
            <person name="Ohm R."/>
            <person name="Pangilinan J."/>
            <person name="Park H.-J."/>
            <person name="Ramirez L."/>
            <person name="Alfaro M."/>
            <person name="Sun H."/>
            <person name="Tritt A."/>
            <person name="Yoshinaga Y."/>
            <person name="Zwiers L.-H."/>
            <person name="Turgeon B."/>
            <person name="Goodwin S."/>
            <person name="Spatafora J."/>
            <person name="Crous P."/>
            <person name="Grigoriev I."/>
        </authorList>
    </citation>
    <scope>NUCLEOTIDE SEQUENCE</scope>
    <source>
        <strain evidence="2">CBS 122368</strain>
    </source>
</reference>
<dbReference type="EMBL" id="ML987199">
    <property type="protein sequence ID" value="KAF2246201.1"/>
    <property type="molecule type" value="Genomic_DNA"/>
</dbReference>
<name>A0A6A6I757_9PLEO</name>
<sequence>MNDWIFFRLFQADAAKSNRNQYFFIARKHTKSQLLKTSQLLRPKTNVDSMNKTSAKQTSVSSRPTRGPSPFYSKDGLSGSSSRIHMHAPLRIPPSAFEMEKRDGDESEGESGTRPQRHMPFRHRAGPAWADPCGGPSAFGGLEASCSWQRLNWRPQLCAYLLAPRQRVLLVPIAILLFLINGI</sequence>
<dbReference type="GeneID" id="54580358"/>
<accession>A0A6A6I757</accession>
<dbReference type="AlphaFoldDB" id="A0A6A6I757"/>
<feature type="region of interest" description="Disordered" evidence="1">
    <location>
        <begin position="40"/>
        <end position="122"/>
    </location>
</feature>
<evidence type="ECO:0000256" key="1">
    <source>
        <dbReference type="SAM" id="MobiDB-lite"/>
    </source>
</evidence>
<organism evidence="2 3">
    <name type="scientific">Trematosphaeria pertusa</name>
    <dbReference type="NCBI Taxonomy" id="390896"/>
    <lineage>
        <taxon>Eukaryota</taxon>
        <taxon>Fungi</taxon>
        <taxon>Dikarya</taxon>
        <taxon>Ascomycota</taxon>
        <taxon>Pezizomycotina</taxon>
        <taxon>Dothideomycetes</taxon>
        <taxon>Pleosporomycetidae</taxon>
        <taxon>Pleosporales</taxon>
        <taxon>Massarineae</taxon>
        <taxon>Trematosphaeriaceae</taxon>
        <taxon>Trematosphaeria</taxon>
    </lineage>
</organism>
<gene>
    <name evidence="2" type="ORF">BU26DRAFT_507817</name>
</gene>
<feature type="compositionally biased region" description="Polar residues" evidence="1">
    <location>
        <begin position="40"/>
        <end position="64"/>
    </location>
</feature>